<sequence>MIRRHVSKEPAKGIQNSSFGATSPDLMPLAPPARRKRATSGSPRPTRSRREARRPARLPALAHRSGGSAATTAAMSARERPVPERRASTASGLEADLRPRAPGLR</sequence>
<evidence type="ECO:0000256" key="1">
    <source>
        <dbReference type="SAM" id="MobiDB-lite"/>
    </source>
</evidence>
<feature type="compositionally biased region" description="Basic residues" evidence="1">
    <location>
        <begin position="46"/>
        <end position="56"/>
    </location>
</feature>
<feature type="compositionally biased region" description="Basic and acidic residues" evidence="1">
    <location>
        <begin position="77"/>
        <end position="87"/>
    </location>
</feature>
<reference evidence="2" key="1">
    <citation type="submission" date="2014-09" db="EMBL/GenBank/DDBJ databases">
        <authorList>
            <person name="Magalhaes I.L.F."/>
            <person name="Oliveira U."/>
            <person name="Santos F.R."/>
            <person name="Vidigal T.H.D.A."/>
            <person name="Brescovit A.D."/>
            <person name="Santos A.J."/>
        </authorList>
    </citation>
    <scope>NUCLEOTIDE SEQUENCE</scope>
    <source>
        <tissue evidence="2">Shoot tissue taken approximately 20 cm above the soil surface</tissue>
    </source>
</reference>
<dbReference type="EMBL" id="GBRH01215083">
    <property type="protein sequence ID" value="JAD82812.1"/>
    <property type="molecule type" value="Transcribed_RNA"/>
</dbReference>
<dbReference type="AlphaFoldDB" id="A0A0A9DGA9"/>
<proteinExistence type="predicted"/>
<organism evidence="2">
    <name type="scientific">Arundo donax</name>
    <name type="common">Giant reed</name>
    <name type="synonym">Donax arundinaceus</name>
    <dbReference type="NCBI Taxonomy" id="35708"/>
    <lineage>
        <taxon>Eukaryota</taxon>
        <taxon>Viridiplantae</taxon>
        <taxon>Streptophyta</taxon>
        <taxon>Embryophyta</taxon>
        <taxon>Tracheophyta</taxon>
        <taxon>Spermatophyta</taxon>
        <taxon>Magnoliopsida</taxon>
        <taxon>Liliopsida</taxon>
        <taxon>Poales</taxon>
        <taxon>Poaceae</taxon>
        <taxon>PACMAD clade</taxon>
        <taxon>Arundinoideae</taxon>
        <taxon>Arundineae</taxon>
        <taxon>Arundo</taxon>
    </lineage>
</organism>
<feature type="compositionally biased region" description="Low complexity" evidence="1">
    <location>
        <begin position="57"/>
        <end position="76"/>
    </location>
</feature>
<accession>A0A0A9DGA9</accession>
<protein>
    <submittedName>
        <fullName evidence="2">Uncharacterized protein</fullName>
    </submittedName>
</protein>
<feature type="region of interest" description="Disordered" evidence="1">
    <location>
        <begin position="1"/>
        <end position="105"/>
    </location>
</feature>
<name>A0A0A9DGA9_ARUDO</name>
<reference evidence="2" key="2">
    <citation type="journal article" date="2015" name="Data Brief">
        <title>Shoot transcriptome of the giant reed, Arundo donax.</title>
        <authorList>
            <person name="Barrero R.A."/>
            <person name="Guerrero F.D."/>
            <person name="Moolhuijzen P."/>
            <person name="Goolsby J.A."/>
            <person name="Tidwell J."/>
            <person name="Bellgard S.E."/>
            <person name="Bellgard M.I."/>
        </authorList>
    </citation>
    <scope>NUCLEOTIDE SEQUENCE</scope>
    <source>
        <tissue evidence="2">Shoot tissue taken approximately 20 cm above the soil surface</tissue>
    </source>
</reference>
<evidence type="ECO:0000313" key="2">
    <source>
        <dbReference type="EMBL" id="JAD82812.1"/>
    </source>
</evidence>